<protein>
    <submittedName>
        <fullName evidence="1">Uncharacterized protein</fullName>
    </submittedName>
</protein>
<dbReference type="EMBL" id="JMQM01000002">
    <property type="protein sequence ID" value="KFB08701.1"/>
    <property type="molecule type" value="Genomic_DNA"/>
</dbReference>
<organism evidence="1 2">
    <name type="scientific">Nitratireductor basaltis</name>
    <dbReference type="NCBI Taxonomy" id="472175"/>
    <lineage>
        <taxon>Bacteria</taxon>
        <taxon>Pseudomonadati</taxon>
        <taxon>Pseudomonadota</taxon>
        <taxon>Alphaproteobacteria</taxon>
        <taxon>Hyphomicrobiales</taxon>
        <taxon>Phyllobacteriaceae</taxon>
        <taxon>Nitratireductor</taxon>
    </lineage>
</organism>
<reference evidence="1 2" key="1">
    <citation type="submission" date="2014-05" db="EMBL/GenBank/DDBJ databases">
        <title>Draft Genome Sequence of Nitratireductor basaltis Strain UMTGB225, A Marine Bacterium Isolated from Green Barrel Tunicate.</title>
        <authorList>
            <person name="Gan H.Y."/>
        </authorList>
    </citation>
    <scope>NUCLEOTIDE SEQUENCE [LARGE SCALE GENOMIC DNA]</scope>
    <source>
        <strain evidence="1 2">UMTGB225</strain>
    </source>
</reference>
<gene>
    <name evidence="1" type="ORF">EL18_02955</name>
</gene>
<name>A0A084U6W5_9HYPH</name>
<comment type="caution">
    <text evidence="1">The sequence shown here is derived from an EMBL/GenBank/DDBJ whole genome shotgun (WGS) entry which is preliminary data.</text>
</comment>
<keyword evidence="2" id="KW-1185">Reference proteome</keyword>
<evidence type="ECO:0000313" key="1">
    <source>
        <dbReference type="EMBL" id="KFB08701.1"/>
    </source>
</evidence>
<sequence>MFLRLWPVPIAVDFRVPLRYVRVPLPWEVHGRDQSMKVNSLLLRSKERTLLRRSETVGEMSALALRKEQEV</sequence>
<dbReference type="STRING" id="472175.EL18_02955"/>
<accession>A0A084U6W5</accession>
<proteinExistence type="predicted"/>
<evidence type="ECO:0000313" key="2">
    <source>
        <dbReference type="Proteomes" id="UP000053675"/>
    </source>
</evidence>
<dbReference type="AlphaFoldDB" id="A0A084U6W5"/>
<dbReference type="Proteomes" id="UP000053675">
    <property type="component" value="Unassembled WGS sequence"/>
</dbReference>